<evidence type="ECO:0000313" key="1">
    <source>
        <dbReference type="EMBL" id="KAI4467723.1"/>
    </source>
</evidence>
<sequence>MPKPRDPEVTQHQFETFYENNRTDETTTKITENSAPSDESTANVTVPIDNETTNQNMTQLFQAMTGECSISTKIYKEAITPPAVFGTDTEAPSLSSATVINSNELTQTVAASISASSIVCRICQTHSAQEVLISPCNCKGTLAYVHLSCLERWLNQASRSYCELCMFHFNSIQTQRYGFCEGIRLWIRHPRNRSHVQSDVVIAALLTTVTIGLITVCLLGMQYFVIEAKKLGITQGWTKGFVSGFLCVILLGYIVTLYLIIRDQFIPWYNWWKGTVDVRLLLTPSVTKMAKQNNKETAT</sequence>
<comment type="caution">
    <text evidence="1">The sequence shown here is derived from an EMBL/GenBank/DDBJ whole genome shotgun (WGS) entry which is preliminary data.</text>
</comment>
<keyword evidence="2" id="KW-1185">Reference proteome</keyword>
<organism evidence="1 2">
    <name type="scientific">Holotrichia oblita</name>
    <name type="common">Chafer beetle</name>
    <dbReference type="NCBI Taxonomy" id="644536"/>
    <lineage>
        <taxon>Eukaryota</taxon>
        <taxon>Metazoa</taxon>
        <taxon>Ecdysozoa</taxon>
        <taxon>Arthropoda</taxon>
        <taxon>Hexapoda</taxon>
        <taxon>Insecta</taxon>
        <taxon>Pterygota</taxon>
        <taxon>Neoptera</taxon>
        <taxon>Endopterygota</taxon>
        <taxon>Coleoptera</taxon>
        <taxon>Polyphaga</taxon>
        <taxon>Scarabaeiformia</taxon>
        <taxon>Scarabaeidae</taxon>
        <taxon>Melolonthinae</taxon>
        <taxon>Holotrichia</taxon>
    </lineage>
</organism>
<accession>A0ACB9TLD8</accession>
<dbReference type="EMBL" id="CM043016">
    <property type="protein sequence ID" value="KAI4467723.1"/>
    <property type="molecule type" value="Genomic_DNA"/>
</dbReference>
<name>A0ACB9TLD8_HOLOL</name>
<gene>
    <name evidence="1" type="ORF">MML48_2g00002176</name>
</gene>
<evidence type="ECO:0000313" key="2">
    <source>
        <dbReference type="Proteomes" id="UP001056778"/>
    </source>
</evidence>
<protein>
    <submittedName>
        <fullName evidence="1">E3 ubiquitin-protein ligase march 2/3 family member</fullName>
    </submittedName>
</protein>
<dbReference type="Proteomes" id="UP001056778">
    <property type="component" value="Chromosome 2"/>
</dbReference>
<proteinExistence type="predicted"/>
<reference evidence="1" key="1">
    <citation type="submission" date="2022-04" db="EMBL/GenBank/DDBJ databases">
        <title>Chromosome-scale genome assembly of Holotrichia oblita Faldermann.</title>
        <authorList>
            <person name="Rongchong L."/>
        </authorList>
    </citation>
    <scope>NUCLEOTIDE SEQUENCE</scope>
    <source>
        <strain evidence="1">81SQS9</strain>
    </source>
</reference>